<keyword evidence="4" id="KW-1185">Reference proteome</keyword>
<dbReference type="GO" id="GO:0016747">
    <property type="term" value="F:acyltransferase activity, transferring groups other than amino-acyl groups"/>
    <property type="evidence" value="ECO:0007669"/>
    <property type="project" value="InterPro"/>
</dbReference>
<sequence length="688" mass="76076">MRLLLYICLCSAVFAIARSQAVWNQGVLDASAQLLASLFGSKGPLQQNLADTVRDSRTENGTDISITAQPTANISQQCQKDLAQYNADLSQGKMYALKMLDAGGKPPSGILGGNLAWTGSYYQCVNITRKGFNITFDGKFYMTTLVPVQQTTQGGGELTVAVCVPSSCSQQDVIERLDGGIYWRALIQQGMLEVTSAVSQESLPIQNVTIAGICICGVILLLLVIGTIYDVTVHQPRMMATKGQKENDGTPLTPPDEETSVATGIAGRIILSFSVYTNIGKLLSTKQAPGSIKCLNGIRFLSMSWIILGHTYQIAIPSFDNSLQFSEARQAFAFQAVNNSSVSVDSFFFISGLLMSYLLLKRIQKSKEDGKSVPYGMMYLHRYLRLTPTYMFVLMLYVWVIPPMFSGPTWSQAPNALDADCPGWWWANPLYINNLINPDDVCMSWSWYLANDMQFFAIGVPLVYILYRWQIFGMAVQLAILLASFLTTAGITLYFEMEAPLGDGRYYFRPYCRIGPYLVGLAVGWLMVKIKGKQTRSVTVSLLMILGWLVAAASAVAVLYPTHGQYLGATLHTLSANALYLTVHRTVWAMALAWVVVACHYGYGGVVNTILSWDGWVPLSRLTFCTYLMHVPVVFAFYFTMEVPIHYSTFTMIYFFLGHLALSFGMGFLVSVAVESPLMGVEKVVFKK</sequence>
<gene>
    <name evidence="5" type="primary">LOC118431465</name>
</gene>
<feature type="chain" id="PRO_5039917562" evidence="2">
    <location>
        <begin position="20"/>
        <end position="688"/>
    </location>
</feature>
<feature type="transmembrane region" description="Helical" evidence="1">
    <location>
        <begin position="590"/>
        <end position="613"/>
    </location>
</feature>
<feature type="transmembrane region" description="Helical" evidence="1">
    <location>
        <begin position="445"/>
        <end position="467"/>
    </location>
</feature>
<dbReference type="OMA" id="SKMWAVK"/>
<dbReference type="KEGG" id="bfo:118431465"/>
<feature type="transmembrane region" description="Helical" evidence="1">
    <location>
        <begin position="619"/>
        <end position="641"/>
    </location>
</feature>
<dbReference type="Pfam" id="PF20146">
    <property type="entry name" value="NRF"/>
    <property type="match status" value="1"/>
</dbReference>
<dbReference type="InterPro" id="IPR052728">
    <property type="entry name" value="O2_lipid_transport_reg"/>
</dbReference>
<dbReference type="PANTHER" id="PTHR11161:SF0">
    <property type="entry name" value="O-ACYLTRANSFERASE LIKE PROTEIN"/>
    <property type="match status" value="1"/>
</dbReference>
<dbReference type="InterPro" id="IPR002656">
    <property type="entry name" value="Acyl_transf_3_dom"/>
</dbReference>
<feature type="transmembrane region" description="Helical" evidence="1">
    <location>
        <begin position="300"/>
        <end position="319"/>
    </location>
</feature>
<feature type="transmembrane region" description="Helical" evidence="1">
    <location>
        <begin position="474"/>
        <end position="495"/>
    </location>
</feature>
<protein>
    <submittedName>
        <fullName evidence="5">Nose resistant to fluoxetine protein 6-like</fullName>
    </submittedName>
</protein>
<keyword evidence="2" id="KW-0732">Signal</keyword>
<evidence type="ECO:0000256" key="1">
    <source>
        <dbReference type="SAM" id="Phobius"/>
    </source>
</evidence>
<feature type="transmembrane region" description="Helical" evidence="1">
    <location>
        <begin position="653"/>
        <end position="674"/>
    </location>
</feature>
<evidence type="ECO:0000259" key="3">
    <source>
        <dbReference type="SMART" id="SM00703"/>
    </source>
</evidence>
<feature type="transmembrane region" description="Helical" evidence="1">
    <location>
        <begin position="208"/>
        <end position="229"/>
    </location>
</feature>
<dbReference type="PANTHER" id="PTHR11161">
    <property type="entry name" value="O-ACYLTRANSFERASE"/>
    <property type="match status" value="1"/>
</dbReference>
<reference evidence="4" key="1">
    <citation type="journal article" date="2020" name="Nat. Ecol. Evol.">
        <title>Deeply conserved synteny resolves early events in vertebrate evolution.</title>
        <authorList>
            <person name="Simakov O."/>
            <person name="Marletaz F."/>
            <person name="Yue J.X."/>
            <person name="O'Connell B."/>
            <person name="Jenkins J."/>
            <person name="Brandt A."/>
            <person name="Calef R."/>
            <person name="Tung C.H."/>
            <person name="Huang T.K."/>
            <person name="Schmutz J."/>
            <person name="Satoh N."/>
            <person name="Yu J.K."/>
            <person name="Putnam N.H."/>
            <person name="Green R.E."/>
            <person name="Rokhsar D.S."/>
        </authorList>
    </citation>
    <scope>NUCLEOTIDE SEQUENCE [LARGE SCALE GENOMIC DNA]</scope>
    <source>
        <strain evidence="4">S238N-H82</strain>
    </source>
</reference>
<keyword evidence="1" id="KW-1133">Transmembrane helix</keyword>
<dbReference type="AlphaFoldDB" id="A0A9J7NCB6"/>
<keyword evidence="1" id="KW-0812">Transmembrane</keyword>
<dbReference type="OrthoDB" id="118951at2759"/>
<proteinExistence type="predicted"/>
<feature type="transmembrane region" description="Helical" evidence="1">
    <location>
        <begin position="507"/>
        <end position="528"/>
    </location>
</feature>
<accession>A0A9J7NCB6</accession>
<dbReference type="GeneID" id="118431465"/>
<feature type="transmembrane region" description="Helical" evidence="1">
    <location>
        <begin position="540"/>
        <end position="560"/>
    </location>
</feature>
<feature type="transmembrane region" description="Helical" evidence="1">
    <location>
        <begin position="380"/>
        <end position="401"/>
    </location>
</feature>
<evidence type="ECO:0000256" key="2">
    <source>
        <dbReference type="SAM" id="SignalP"/>
    </source>
</evidence>
<evidence type="ECO:0000313" key="5">
    <source>
        <dbReference type="RefSeq" id="XP_035698599.1"/>
    </source>
</evidence>
<evidence type="ECO:0000313" key="4">
    <source>
        <dbReference type="Proteomes" id="UP000001554"/>
    </source>
</evidence>
<reference evidence="5" key="2">
    <citation type="submission" date="2025-08" db="UniProtKB">
        <authorList>
            <consortium name="RefSeq"/>
        </authorList>
    </citation>
    <scope>IDENTIFICATION</scope>
    <source>
        <strain evidence="5">S238N-H82</strain>
        <tissue evidence="5">Testes</tissue>
    </source>
</reference>
<name>A0A9J7NCB6_BRAFL</name>
<dbReference type="Pfam" id="PF01757">
    <property type="entry name" value="Acyl_transf_3"/>
    <property type="match status" value="1"/>
</dbReference>
<feature type="signal peptide" evidence="2">
    <location>
        <begin position="1"/>
        <end position="19"/>
    </location>
</feature>
<keyword evidence="1" id="KW-0472">Membrane</keyword>
<dbReference type="Proteomes" id="UP000001554">
    <property type="component" value="Chromosome 15"/>
</dbReference>
<organism evidence="4 5">
    <name type="scientific">Branchiostoma floridae</name>
    <name type="common">Florida lancelet</name>
    <name type="synonym">Amphioxus</name>
    <dbReference type="NCBI Taxonomy" id="7739"/>
    <lineage>
        <taxon>Eukaryota</taxon>
        <taxon>Metazoa</taxon>
        <taxon>Chordata</taxon>
        <taxon>Cephalochordata</taxon>
        <taxon>Leptocardii</taxon>
        <taxon>Amphioxiformes</taxon>
        <taxon>Branchiostomatidae</taxon>
        <taxon>Branchiostoma</taxon>
    </lineage>
</organism>
<dbReference type="RefSeq" id="XP_035698599.1">
    <property type="nucleotide sequence ID" value="XM_035842706.1"/>
</dbReference>
<feature type="transmembrane region" description="Helical" evidence="1">
    <location>
        <begin position="339"/>
        <end position="360"/>
    </location>
</feature>
<dbReference type="InterPro" id="IPR006621">
    <property type="entry name" value="Nose-resist-to-fluoxetine_N"/>
</dbReference>
<feature type="domain" description="Nose resistant-to-fluoxetine protein N-terminal" evidence="3">
    <location>
        <begin position="75"/>
        <end position="201"/>
    </location>
</feature>
<dbReference type="SMART" id="SM00703">
    <property type="entry name" value="NRF"/>
    <property type="match status" value="1"/>
</dbReference>